<keyword evidence="3" id="KW-1185">Reference proteome</keyword>
<evidence type="ECO:0000313" key="3">
    <source>
        <dbReference type="Proteomes" id="UP000218505"/>
    </source>
</evidence>
<dbReference type="KEGG" id="apre:CNX65_15525"/>
<evidence type="ECO:0000313" key="2">
    <source>
        <dbReference type="EMBL" id="ATE54529.1"/>
    </source>
</evidence>
<dbReference type="SUPFAM" id="SSF51126">
    <property type="entry name" value="Pectin lyase-like"/>
    <property type="match status" value="1"/>
</dbReference>
<feature type="compositionally biased region" description="Basic and acidic residues" evidence="1">
    <location>
        <begin position="43"/>
        <end position="54"/>
    </location>
</feature>
<dbReference type="InterPro" id="IPR012334">
    <property type="entry name" value="Pectin_lyas_fold"/>
</dbReference>
<proteinExistence type="predicted"/>
<organism evidence="2 3">
    <name type="scientific">Actinosynnema pretiosum</name>
    <dbReference type="NCBI Taxonomy" id="42197"/>
    <lineage>
        <taxon>Bacteria</taxon>
        <taxon>Bacillati</taxon>
        <taxon>Actinomycetota</taxon>
        <taxon>Actinomycetes</taxon>
        <taxon>Pseudonocardiales</taxon>
        <taxon>Pseudonocardiaceae</taxon>
        <taxon>Actinosynnema</taxon>
    </lineage>
</organism>
<feature type="compositionally biased region" description="Low complexity" evidence="1">
    <location>
        <begin position="10"/>
        <end position="35"/>
    </location>
</feature>
<dbReference type="Proteomes" id="UP000218505">
    <property type="component" value="Chromosome"/>
</dbReference>
<evidence type="ECO:0000256" key="1">
    <source>
        <dbReference type="SAM" id="MobiDB-lite"/>
    </source>
</evidence>
<gene>
    <name evidence="2" type="ORF">CNX65_15525</name>
</gene>
<protein>
    <submittedName>
        <fullName evidence="2">Uncharacterized protein</fullName>
    </submittedName>
</protein>
<dbReference type="EMBL" id="CP023445">
    <property type="protein sequence ID" value="ATE54529.1"/>
    <property type="molecule type" value="Genomic_DNA"/>
</dbReference>
<dbReference type="AlphaFoldDB" id="A0A290Z6D1"/>
<sequence>MGAPRFPAVTGPSTPDTPTGAPPSGSTAPPTTATPISFFVSPREGDGATGTERDPFATLGRAAAVVQPGQTIYLEDGVHRPTEAVS</sequence>
<reference evidence="2" key="1">
    <citation type="submission" date="2017-09" db="EMBL/GenBank/DDBJ databases">
        <title>Complete Genome Sequence of ansamitocin-producing Bacterium Actinosynnema pretiosum X47.</title>
        <authorList>
            <person name="Cao G."/>
            <person name="Zong G."/>
            <person name="Zhong C."/>
            <person name="Fu J."/>
        </authorList>
    </citation>
    <scope>NUCLEOTIDE SEQUENCE [LARGE SCALE GENOMIC DNA]</scope>
    <source>
        <strain evidence="2">X47</strain>
    </source>
</reference>
<name>A0A290Z6D1_9PSEU</name>
<feature type="region of interest" description="Disordered" evidence="1">
    <location>
        <begin position="1"/>
        <end position="54"/>
    </location>
</feature>
<dbReference type="InterPro" id="IPR011050">
    <property type="entry name" value="Pectin_lyase_fold/virulence"/>
</dbReference>
<dbReference type="Gene3D" id="2.160.20.10">
    <property type="entry name" value="Single-stranded right-handed beta-helix, Pectin lyase-like"/>
    <property type="match status" value="1"/>
</dbReference>
<accession>A0A290Z6D1</accession>